<feature type="transmembrane region" description="Helical" evidence="13">
    <location>
        <begin position="184"/>
        <end position="211"/>
    </location>
</feature>
<evidence type="ECO:0000256" key="4">
    <source>
        <dbReference type="ARBA" id="ARBA00022606"/>
    </source>
</evidence>
<evidence type="ECO:0000256" key="12">
    <source>
        <dbReference type="RuleBase" id="RU004424"/>
    </source>
</evidence>
<evidence type="ECO:0000256" key="10">
    <source>
        <dbReference type="ARBA" id="ARBA00023224"/>
    </source>
</evidence>
<comment type="similarity">
    <text evidence="2 11">Belongs to the G-protein coupled receptor T2R family.</text>
</comment>
<dbReference type="PANTHER" id="PTHR11394:SF47">
    <property type="entry name" value="TASTE RECEPTOR TYPE 2 MEMBER 40"/>
    <property type="match status" value="1"/>
</dbReference>
<proteinExistence type="inferred from homology"/>
<keyword evidence="7 12" id="KW-0297">G-protein coupled receptor</keyword>
<gene>
    <name evidence="14" type="primary">Tas2r9</name>
    <name evidence="14" type="ORF">CENBEN_R05274</name>
</gene>
<dbReference type="Proteomes" id="UP000632886">
    <property type="component" value="Unassembled WGS sequence"/>
</dbReference>
<feature type="transmembrane region" description="Helical" evidence="13">
    <location>
        <begin position="134"/>
        <end position="154"/>
    </location>
</feature>
<feature type="non-terminal residue" evidence="14">
    <location>
        <position position="295"/>
    </location>
</feature>
<dbReference type="GO" id="GO:0033038">
    <property type="term" value="F:bitter taste receptor activity"/>
    <property type="evidence" value="ECO:0007669"/>
    <property type="project" value="InterPro"/>
</dbReference>
<dbReference type="AlphaFoldDB" id="A0A852LVL3"/>
<dbReference type="FunFam" id="1.20.1070.10:FF:000055">
    <property type="entry name" value="Taste receptor type 2"/>
    <property type="match status" value="1"/>
</dbReference>
<dbReference type="Pfam" id="PF05296">
    <property type="entry name" value="TAS2R"/>
    <property type="match status" value="1"/>
</dbReference>
<feature type="non-terminal residue" evidence="14">
    <location>
        <position position="1"/>
    </location>
</feature>
<dbReference type="GO" id="GO:0016020">
    <property type="term" value="C:membrane"/>
    <property type="evidence" value="ECO:0007669"/>
    <property type="project" value="UniProtKB-SubCell"/>
</dbReference>
<dbReference type="PANTHER" id="PTHR11394">
    <property type="entry name" value="TASTE RECEPTOR TYPE 2"/>
    <property type="match status" value="1"/>
</dbReference>
<keyword evidence="15" id="KW-1185">Reference proteome</keyword>
<evidence type="ECO:0000256" key="13">
    <source>
        <dbReference type="SAM" id="Phobius"/>
    </source>
</evidence>
<sequence length="295" mass="33364">SQDKLNVTSYCATVLVIITVQALSGLWINAFIVSVICIGLLKKKSFNSNEKILLFLGCSRFGYFCIVWVGSFILIIFPWLSYVHPIPQVLSAIHSFLNFSNVWVSSCLSGFYCIKIANFRHSFFTYLKGKIDRIVPWLLLGSVLLSLSISILVYKISDDVHINNPNATTLQSFWKLSVKLDAHFFPLFFINGFVFATGFLGVIFSAIPLLFSLWTHKRRMQANSVKSVSVEAHIKAMKSILSFFFLYSVNVTASVLSLVYVSKEENPVLLLIIAFQYNFPMVHSLVLIFSNPKLE</sequence>
<keyword evidence="10 12" id="KW-0807">Transducer</keyword>
<keyword evidence="5 12" id="KW-0812">Transmembrane</keyword>
<dbReference type="InterPro" id="IPR007960">
    <property type="entry name" value="TAS2R"/>
</dbReference>
<dbReference type="EMBL" id="WBNK01001071">
    <property type="protein sequence ID" value="NXX96471.1"/>
    <property type="molecule type" value="Genomic_DNA"/>
</dbReference>
<name>A0A852LVL3_9AVES</name>
<keyword evidence="4 12" id="KW-0716">Sensory transduction</keyword>
<keyword evidence="9 12" id="KW-0675">Receptor</keyword>
<reference evidence="14 15" key="1">
    <citation type="submission" date="2020-02" db="EMBL/GenBank/DDBJ databases">
        <title>Bird 10,000 Genomes (B10K) Project - Family phase.</title>
        <authorList>
            <person name="Zhang G."/>
        </authorList>
    </citation>
    <scope>NUCLEOTIDE SEQUENCE [LARGE SCALE GENOMIC DNA]</scope>
    <source>
        <strain evidence="14">B10K-DU-017-21</strain>
    </source>
</reference>
<evidence type="ECO:0000256" key="5">
    <source>
        <dbReference type="ARBA" id="ARBA00022692"/>
    </source>
</evidence>
<keyword evidence="6 13" id="KW-1133">Transmembrane helix</keyword>
<evidence type="ECO:0000313" key="15">
    <source>
        <dbReference type="Proteomes" id="UP000632886"/>
    </source>
</evidence>
<feature type="transmembrane region" description="Helical" evidence="13">
    <location>
        <begin position="92"/>
        <end position="114"/>
    </location>
</feature>
<accession>A0A852LVL3</accession>
<feature type="transmembrane region" description="Helical" evidence="13">
    <location>
        <begin position="240"/>
        <end position="262"/>
    </location>
</feature>
<comment type="caution">
    <text evidence="14">The sequence shown here is derived from an EMBL/GenBank/DDBJ whole genome shotgun (WGS) entry which is preliminary data.</text>
</comment>
<feature type="transmembrane region" description="Helical" evidence="13">
    <location>
        <begin position="12"/>
        <end position="41"/>
    </location>
</feature>
<comment type="subcellular location">
    <subcellularLocation>
        <location evidence="1 12">Membrane</location>
        <topology evidence="1 12">Multi-pass membrane protein</topology>
    </subcellularLocation>
</comment>
<organism evidence="14 15">
    <name type="scientific">Centropus bengalensis</name>
    <name type="common">lesser coucal</name>
    <dbReference type="NCBI Taxonomy" id="1463675"/>
    <lineage>
        <taxon>Eukaryota</taxon>
        <taxon>Metazoa</taxon>
        <taxon>Chordata</taxon>
        <taxon>Craniata</taxon>
        <taxon>Vertebrata</taxon>
        <taxon>Euteleostomi</taxon>
        <taxon>Archelosauria</taxon>
        <taxon>Archosauria</taxon>
        <taxon>Dinosauria</taxon>
        <taxon>Saurischia</taxon>
        <taxon>Theropoda</taxon>
        <taxon>Coelurosauria</taxon>
        <taxon>Aves</taxon>
        <taxon>Neognathae</taxon>
        <taxon>Neoaves</taxon>
        <taxon>Otidimorphae</taxon>
        <taxon>Cuculiformes</taxon>
        <taxon>Centropidae</taxon>
        <taxon>Centropus</taxon>
    </lineage>
</organism>
<feature type="transmembrane region" description="Helical" evidence="13">
    <location>
        <begin position="61"/>
        <end position="80"/>
    </location>
</feature>
<protein>
    <recommendedName>
        <fullName evidence="12">Taste receptor type 2</fullName>
    </recommendedName>
</protein>
<evidence type="ECO:0000256" key="8">
    <source>
        <dbReference type="ARBA" id="ARBA00023136"/>
    </source>
</evidence>
<keyword evidence="8 12" id="KW-0472">Membrane</keyword>
<feature type="transmembrane region" description="Helical" evidence="13">
    <location>
        <begin position="268"/>
        <end position="289"/>
    </location>
</feature>
<evidence type="ECO:0000256" key="7">
    <source>
        <dbReference type="ARBA" id="ARBA00023040"/>
    </source>
</evidence>
<keyword evidence="3 12" id="KW-0919">Taste</keyword>
<evidence type="ECO:0000256" key="9">
    <source>
        <dbReference type="ARBA" id="ARBA00023170"/>
    </source>
</evidence>
<evidence type="ECO:0000256" key="11">
    <source>
        <dbReference type="RuleBase" id="RU004423"/>
    </source>
</evidence>
<evidence type="ECO:0000256" key="6">
    <source>
        <dbReference type="ARBA" id="ARBA00022989"/>
    </source>
</evidence>
<evidence type="ECO:0000256" key="3">
    <source>
        <dbReference type="ARBA" id="ARBA00022480"/>
    </source>
</evidence>
<dbReference type="GO" id="GO:0004930">
    <property type="term" value="F:G protein-coupled receptor activity"/>
    <property type="evidence" value="ECO:0007669"/>
    <property type="project" value="UniProtKB-KW"/>
</dbReference>
<evidence type="ECO:0000256" key="1">
    <source>
        <dbReference type="ARBA" id="ARBA00004141"/>
    </source>
</evidence>
<evidence type="ECO:0000313" key="14">
    <source>
        <dbReference type="EMBL" id="NXX96471.1"/>
    </source>
</evidence>
<evidence type="ECO:0000256" key="2">
    <source>
        <dbReference type="ARBA" id="ARBA00007376"/>
    </source>
</evidence>